<proteinExistence type="predicted"/>
<protein>
    <recommendedName>
        <fullName evidence="1">GST N-terminal domain-containing protein</fullName>
    </recommendedName>
</protein>
<reference evidence="2 3" key="1">
    <citation type="journal article" date="2016" name="Mol. Biol. Evol.">
        <title>Comparative Genomics of Early-Diverging Mushroom-Forming Fungi Provides Insights into the Origins of Lignocellulose Decay Capabilities.</title>
        <authorList>
            <person name="Nagy L.G."/>
            <person name="Riley R."/>
            <person name="Tritt A."/>
            <person name="Adam C."/>
            <person name="Daum C."/>
            <person name="Floudas D."/>
            <person name="Sun H."/>
            <person name="Yadav J.S."/>
            <person name="Pangilinan J."/>
            <person name="Larsson K.H."/>
            <person name="Matsuura K."/>
            <person name="Barry K."/>
            <person name="Labutti K."/>
            <person name="Kuo R."/>
            <person name="Ohm R.A."/>
            <person name="Bhattacharya S.S."/>
            <person name="Shirouzu T."/>
            <person name="Yoshinaga Y."/>
            <person name="Martin F.M."/>
            <person name="Grigoriev I.V."/>
            <person name="Hibbett D.S."/>
        </authorList>
    </citation>
    <scope>NUCLEOTIDE SEQUENCE [LARGE SCALE GENOMIC DNA]</scope>
    <source>
        <strain evidence="2 3">L-15889</strain>
    </source>
</reference>
<dbReference type="SUPFAM" id="SSF47616">
    <property type="entry name" value="GST C-terminal domain-like"/>
    <property type="match status" value="1"/>
</dbReference>
<keyword evidence="3" id="KW-1185">Reference proteome</keyword>
<dbReference type="PRINTS" id="PR01625">
    <property type="entry name" value="GSTRNSFRASEO"/>
</dbReference>
<evidence type="ECO:0000313" key="2">
    <source>
        <dbReference type="EMBL" id="KZT66635.1"/>
    </source>
</evidence>
<dbReference type="Pfam" id="PF13417">
    <property type="entry name" value="GST_N_3"/>
    <property type="match status" value="1"/>
</dbReference>
<dbReference type="EMBL" id="KV429086">
    <property type="protein sequence ID" value="KZT66635.1"/>
    <property type="molecule type" value="Genomic_DNA"/>
</dbReference>
<dbReference type="GO" id="GO:0098754">
    <property type="term" value="P:detoxification"/>
    <property type="evidence" value="ECO:0007669"/>
    <property type="project" value="UniProtKB-ARBA"/>
</dbReference>
<name>A0A165N805_9APHY</name>
<dbReference type="SFLD" id="SFLDS00019">
    <property type="entry name" value="Glutathione_Transferase_(cytos"/>
    <property type="match status" value="1"/>
</dbReference>
<sequence>MPETLTLYTARICPYAHRVELALEEAKADYTKCVIDLSNKPSWYAPKVNPASKVPAIAYGGPQVPPDQPSLESVKLTESLVLLEFVADLYPNAYLLPVDPVQKARARFFIDAVSTKLVPAWMGVLRKGTPEASQAFLDAVEFIQRLLPAQGFAVDAFSLADISVAPFLARAHVALANEIGAYEVGEGKRILEALQQSRFARFQKYWADLQARLSFQATFNEVRRGYVGPSQASLTLVNVHRDMSPRNIGRSLATFVSNSE</sequence>
<dbReference type="Gene3D" id="3.40.30.10">
    <property type="entry name" value="Glutaredoxin"/>
    <property type="match status" value="1"/>
</dbReference>
<dbReference type="InterPro" id="IPR005442">
    <property type="entry name" value="GST_omega"/>
</dbReference>
<evidence type="ECO:0000313" key="3">
    <source>
        <dbReference type="Proteomes" id="UP000076727"/>
    </source>
</evidence>
<dbReference type="InterPro" id="IPR036282">
    <property type="entry name" value="Glutathione-S-Trfase_C_sf"/>
</dbReference>
<organism evidence="2 3">
    <name type="scientific">Daedalea quercina L-15889</name>
    <dbReference type="NCBI Taxonomy" id="1314783"/>
    <lineage>
        <taxon>Eukaryota</taxon>
        <taxon>Fungi</taxon>
        <taxon>Dikarya</taxon>
        <taxon>Basidiomycota</taxon>
        <taxon>Agaricomycotina</taxon>
        <taxon>Agaricomycetes</taxon>
        <taxon>Polyporales</taxon>
        <taxon>Fomitopsis</taxon>
    </lineage>
</organism>
<dbReference type="InterPro" id="IPR036249">
    <property type="entry name" value="Thioredoxin-like_sf"/>
</dbReference>
<dbReference type="PANTHER" id="PTHR43968">
    <property type="match status" value="1"/>
</dbReference>
<dbReference type="GO" id="GO:0004364">
    <property type="term" value="F:glutathione transferase activity"/>
    <property type="evidence" value="ECO:0007669"/>
    <property type="project" value="InterPro"/>
</dbReference>
<dbReference type="PROSITE" id="PS50404">
    <property type="entry name" value="GST_NTER"/>
    <property type="match status" value="1"/>
</dbReference>
<dbReference type="Gene3D" id="1.20.1050.10">
    <property type="match status" value="1"/>
</dbReference>
<dbReference type="InterPro" id="IPR040079">
    <property type="entry name" value="Glutathione_S-Trfase"/>
</dbReference>
<dbReference type="GO" id="GO:0005737">
    <property type="term" value="C:cytoplasm"/>
    <property type="evidence" value="ECO:0007669"/>
    <property type="project" value="InterPro"/>
</dbReference>
<accession>A0A165N805</accession>
<dbReference type="CDD" id="cd00570">
    <property type="entry name" value="GST_N_family"/>
    <property type="match status" value="1"/>
</dbReference>
<evidence type="ECO:0000259" key="1">
    <source>
        <dbReference type="PROSITE" id="PS50404"/>
    </source>
</evidence>
<gene>
    <name evidence="2" type="ORF">DAEQUDRAFT_674641</name>
</gene>
<dbReference type="SFLD" id="SFLDG00358">
    <property type="entry name" value="Main_(cytGST)"/>
    <property type="match status" value="1"/>
</dbReference>
<dbReference type="AlphaFoldDB" id="A0A165N805"/>
<dbReference type="InterPro" id="IPR004045">
    <property type="entry name" value="Glutathione_S-Trfase_N"/>
</dbReference>
<dbReference type="SUPFAM" id="SSF52833">
    <property type="entry name" value="Thioredoxin-like"/>
    <property type="match status" value="1"/>
</dbReference>
<dbReference type="InterPro" id="IPR050983">
    <property type="entry name" value="GST_Omega/HSP26"/>
</dbReference>
<dbReference type="Proteomes" id="UP000076727">
    <property type="component" value="Unassembled WGS sequence"/>
</dbReference>
<feature type="domain" description="GST N-terminal" evidence="1">
    <location>
        <begin position="3"/>
        <end position="94"/>
    </location>
</feature>
<dbReference type="OrthoDB" id="202840at2759"/>
<dbReference type="PANTHER" id="PTHR43968:SF6">
    <property type="entry name" value="GLUTATHIONE S-TRANSFERASE OMEGA"/>
    <property type="match status" value="1"/>
</dbReference>
<dbReference type="STRING" id="1314783.A0A165N805"/>